<dbReference type="InterPro" id="IPR027806">
    <property type="entry name" value="HARBI1_dom"/>
</dbReference>
<dbReference type="Pfam" id="PF13359">
    <property type="entry name" value="DDE_Tnp_4"/>
    <property type="match status" value="1"/>
</dbReference>
<dbReference type="AlphaFoldDB" id="A0A0C9Z497"/>
<evidence type="ECO:0000256" key="2">
    <source>
        <dbReference type="ARBA" id="ARBA00022723"/>
    </source>
</evidence>
<evidence type="ECO:0000313" key="4">
    <source>
        <dbReference type="EMBL" id="KIK23911.1"/>
    </source>
</evidence>
<reference evidence="5" key="2">
    <citation type="submission" date="2015-01" db="EMBL/GenBank/DDBJ databases">
        <title>Evolutionary Origins and Diversification of the Mycorrhizal Mutualists.</title>
        <authorList>
            <consortium name="DOE Joint Genome Institute"/>
            <consortium name="Mycorrhizal Genomics Consortium"/>
            <person name="Kohler A."/>
            <person name="Kuo A."/>
            <person name="Nagy L.G."/>
            <person name="Floudas D."/>
            <person name="Copeland A."/>
            <person name="Barry K.W."/>
            <person name="Cichocki N."/>
            <person name="Veneault-Fourrey C."/>
            <person name="LaButti K."/>
            <person name="Lindquist E.A."/>
            <person name="Lipzen A."/>
            <person name="Lundell T."/>
            <person name="Morin E."/>
            <person name="Murat C."/>
            <person name="Riley R."/>
            <person name="Ohm R."/>
            <person name="Sun H."/>
            <person name="Tunlid A."/>
            <person name="Henrissat B."/>
            <person name="Grigoriev I.V."/>
            <person name="Hibbett D.S."/>
            <person name="Martin F."/>
        </authorList>
    </citation>
    <scope>NUCLEOTIDE SEQUENCE [LARGE SCALE GENOMIC DNA]</scope>
    <source>
        <strain evidence="5">441</strain>
    </source>
</reference>
<evidence type="ECO:0000259" key="3">
    <source>
        <dbReference type="Pfam" id="PF13359"/>
    </source>
</evidence>
<evidence type="ECO:0000313" key="5">
    <source>
        <dbReference type="Proteomes" id="UP000054018"/>
    </source>
</evidence>
<dbReference type="GO" id="GO:0046872">
    <property type="term" value="F:metal ion binding"/>
    <property type="evidence" value="ECO:0007669"/>
    <property type="project" value="UniProtKB-KW"/>
</dbReference>
<evidence type="ECO:0000256" key="1">
    <source>
        <dbReference type="ARBA" id="ARBA00001968"/>
    </source>
</evidence>
<comment type="cofactor">
    <cofactor evidence="1">
        <name>a divalent metal cation</name>
        <dbReference type="ChEBI" id="CHEBI:60240"/>
    </cofactor>
</comment>
<dbReference type="OrthoDB" id="3246760at2759"/>
<organism evidence="4 5">
    <name type="scientific">Pisolithus microcarpus 441</name>
    <dbReference type="NCBI Taxonomy" id="765257"/>
    <lineage>
        <taxon>Eukaryota</taxon>
        <taxon>Fungi</taxon>
        <taxon>Dikarya</taxon>
        <taxon>Basidiomycota</taxon>
        <taxon>Agaricomycotina</taxon>
        <taxon>Agaricomycetes</taxon>
        <taxon>Agaricomycetidae</taxon>
        <taxon>Boletales</taxon>
        <taxon>Sclerodermatineae</taxon>
        <taxon>Pisolithaceae</taxon>
        <taxon>Pisolithus</taxon>
    </lineage>
</organism>
<accession>A0A0C9Z497</accession>
<keyword evidence="5" id="KW-1185">Reference proteome</keyword>
<dbReference type="Proteomes" id="UP000054018">
    <property type="component" value="Unassembled WGS sequence"/>
</dbReference>
<reference evidence="4 5" key="1">
    <citation type="submission" date="2014-04" db="EMBL/GenBank/DDBJ databases">
        <authorList>
            <consortium name="DOE Joint Genome Institute"/>
            <person name="Kuo A."/>
            <person name="Kohler A."/>
            <person name="Costa M.D."/>
            <person name="Nagy L.G."/>
            <person name="Floudas D."/>
            <person name="Copeland A."/>
            <person name="Barry K.W."/>
            <person name="Cichocki N."/>
            <person name="Veneault-Fourrey C."/>
            <person name="LaButti K."/>
            <person name="Lindquist E.A."/>
            <person name="Lipzen A."/>
            <person name="Lundell T."/>
            <person name="Morin E."/>
            <person name="Murat C."/>
            <person name="Sun H."/>
            <person name="Tunlid A."/>
            <person name="Henrissat B."/>
            <person name="Grigoriev I.V."/>
            <person name="Hibbett D.S."/>
            <person name="Martin F."/>
            <person name="Nordberg H.P."/>
            <person name="Cantor M.N."/>
            <person name="Hua S.X."/>
        </authorList>
    </citation>
    <scope>NUCLEOTIDE SEQUENCE [LARGE SCALE GENOMIC DNA]</scope>
    <source>
        <strain evidence="4 5">441</strain>
    </source>
</reference>
<feature type="domain" description="DDE Tnp4" evidence="3">
    <location>
        <begin position="206"/>
        <end position="321"/>
    </location>
</feature>
<dbReference type="HOGENOM" id="CLU_018552_1_4_1"/>
<sequence>MSLDSSLSDFTEDTILTLLASSESSFTGLALNHHHILVLEGTIVALADKVEKLHYLTTCKRLPHAPQLQLLKEWCLNNDLKRFHRKLRVDPDIFAHLVNRLENHPIFSNNSNNPQFPVPVQLVIFLNGVSHYGNGAATEDVAEWVGVSVGTVYNCYRQVMIAVLQVHDEVIHFDPMELEDQEEWDWAKSWVESHSCPEWRGGFLCIDGSPFNLFQKPGWHGEGFFDRKSRYSLSAQVIILPHNLCIVDYVISVPGSLHDSNAFSHTCIYRHPETFLGADKWIWADSTYPSLPWCIVPFKRSSSGSMPNTQKIFNQHLSKVCTQLKILPTELIRSIGSHPL</sequence>
<name>A0A0C9Z497_9AGAM</name>
<dbReference type="EMBL" id="KN833721">
    <property type="protein sequence ID" value="KIK23911.1"/>
    <property type="molecule type" value="Genomic_DNA"/>
</dbReference>
<protein>
    <recommendedName>
        <fullName evidence="3">DDE Tnp4 domain-containing protein</fullName>
    </recommendedName>
</protein>
<gene>
    <name evidence="4" type="ORF">PISMIDRAFT_99512</name>
</gene>
<proteinExistence type="predicted"/>
<keyword evidence="2" id="KW-0479">Metal-binding</keyword>